<name>W6M4G9_9GAMM</name>
<organism evidence="5 6">
    <name type="scientific">Candidatus Competibacter denitrificans Run_A_D11</name>
    <dbReference type="NCBI Taxonomy" id="1400863"/>
    <lineage>
        <taxon>Bacteria</taxon>
        <taxon>Pseudomonadati</taxon>
        <taxon>Pseudomonadota</taxon>
        <taxon>Gammaproteobacteria</taxon>
        <taxon>Candidatus Competibacteraceae</taxon>
        <taxon>Candidatus Competibacter</taxon>
    </lineage>
</organism>
<evidence type="ECO:0000313" key="5">
    <source>
        <dbReference type="EMBL" id="CDI02765.1"/>
    </source>
</evidence>
<dbReference type="GO" id="GO:0003697">
    <property type="term" value="F:single-stranded DNA binding"/>
    <property type="evidence" value="ECO:0007669"/>
    <property type="project" value="UniProtKB-UniRule"/>
</dbReference>
<dbReference type="InterPro" id="IPR012340">
    <property type="entry name" value="NA-bd_OB-fold"/>
</dbReference>
<reference evidence="5" key="2">
    <citation type="submission" date="2014-03" db="EMBL/GenBank/DDBJ databases">
        <title>Candidatus Competibacter-lineage genomes retrieved from metagenomes reveal functional metabolic diversity.</title>
        <authorList>
            <person name="McIlroy S.J."/>
            <person name="Albertsen M."/>
            <person name="Andresen E.K."/>
            <person name="Saunders A.M."/>
            <person name="Kristiansen R."/>
            <person name="Stokholm-Bjerregaard M."/>
            <person name="Nielsen K.L."/>
            <person name="Nielsen P.H."/>
        </authorList>
    </citation>
    <scope>NUCLEOTIDE SEQUENCE</scope>
    <source>
        <strain evidence="5">Run_A_D11</strain>
    </source>
</reference>
<dbReference type="Proteomes" id="UP000035760">
    <property type="component" value="Unassembled WGS sequence"/>
</dbReference>
<dbReference type="PIRSF" id="PIRSF003135">
    <property type="entry name" value="Primosomal_n"/>
    <property type="match status" value="1"/>
</dbReference>
<evidence type="ECO:0000256" key="2">
    <source>
        <dbReference type="ARBA" id="ARBA00022705"/>
    </source>
</evidence>
<dbReference type="RefSeq" id="WP_048673244.1">
    <property type="nucleotide sequence ID" value="NZ_CBTJ020000042.1"/>
</dbReference>
<comment type="subunit">
    <text evidence="4">Homodimer. Interacts with PriA and DnaT. Component of the replication restart primosome. Primosome assembly occurs via a 'hand-off' mechanism. PriA binds to replication forks, subsequently PriB then DnaT bind; DnaT then displaces ssDNA to generate the helicase loading substrate.</text>
</comment>
<reference evidence="5" key="1">
    <citation type="submission" date="2013-07" db="EMBL/GenBank/DDBJ databases">
        <authorList>
            <person name="McIlroy S."/>
        </authorList>
    </citation>
    <scope>NUCLEOTIDE SEQUENCE [LARGE SCALE GENOMIC DNA]</scope>
    <source>
        <strain evidence="5">Run_A_D11</strain>
    </source>
</reference>
<dbReference type="EMBL" id="CBTJ020000042">
    <property type="protein sequence ID" value="CDI02765.1"/>
    <property type="molecule type" value="Genomic_DNA"/>
</dbReference>
<dbReference type="InterPro" id="IPR023646">
    <property type="entry name" value="Prisomal_replication_PriB"/>
</dbReference>
<keyword evidence="6" id="KW-1185">Reference proteome</keyword>
<dbReference type="HAMAP" id="MF_00720">
    <property type="entry name" value="PriB"/>
    <property type="match status" value="1"/>
</dbReference>
<dbReference type="Gene3D" id="2.40.50.140">
    <property type="entry name" value="Nucleic acid-binding proteins"/>
    <property type="match status" value="1"/>
</dbReference>
<keyword evidence="3 4" id="KW-0238">DNA-binding</keyword>
<evidence type="ECO:0000313" key="6">
    <source>
        <dbReference type="Proteomes" id="UP000035760"/>
    </source>
</evidence>
<dbReference type="OrthoDB" id="9180733at2"/>
<dbReference type="NCBIfam" id="TIGR04418">
    <property type="entry name" value="PriB_gamma"/>
    <property type="match status" value="1"/>
</dbReference>
<dbReference type="GO" id="GO:0006269">
    <property type="term" value="P:DNA replication, synthesis of primer"/>
    <property type="evidence" value="ECO:0007669"/>
    <property type="project" value="UniProtKB-KW"/>
</dbReference>
<dbReference type="SUPFAM" id="SSF50249">
    <property type="entry name" value="Nucleic acid-binding proteins"/>
    <property type="match status" value="1"/>
</dbReference>
<comment type="similarity">
    <text evidence="4">Belongs to the PriB family.</text>
</comment>
<sequence>MPAVSATDNCLIIAGYVVGQCEMRTSPAGVPIGRFLLEHRSSQMEAGLAREVYCRIPVVACGAPVANVVCDLVPGEAVRVRGFVGRANNREGEYRLVLHAAHIEIFNAD</sequence>
<evidence type="ECO:0000256" key="1">
    <source>
        <dbReference type="ARBA" id="ARBA00022515"/>
    </source>
</evidence>
<evidence type="ECO:0000256" key="4">
    <source>
        <dbReference type="HAMAP-Rule" id="MF_00720"/>
    </source>
</evidence>
<dbReference type="InterPro" id="IPR000424">
    <property type="entry name" value="Primosome_PriB/ssb"/>
</dbReference>
<accession>W6M4G9</accession>
<dbReference type="Pfam" id="PF22657">
    <property type="entry name" value="SSB_1"/>
    <property type="match status" value="1"/>
</dbReference>
<comment type="function">
    <text evidence="4">Involved in the restart of stalled replication forks, which reloads the replicative helicase on sites other than the origin of replication; the PriA-PriB pathway is the major replication restart pathway. During primosome assembly it facilitates complex formation between PriA and DnaT on DNA; stabilizes PriA on DNA. Stimulates the DNA unwinding activity of PriA helicase.</text>
</comment>
<protein>
    <recommendedName>
        <fullName evidence="4">Replication restart protein PriB</fullName>
    </recommendedName>
</protein>
<keyword evidence="1 4" id="KW-0639">Primosome</keyword>
<comment type="caution">
    <text evidence="5">The sequence shown here is derived from an EMBL/GenBank/DDBJ whole genome shotgun (WGS) entry which is preliminary data.</text>
</comment>
<dbReference type="PROSITE" id="PS50935">
    <property type="entry name" value="SSB"/>
    <property type="match status" value="1"/>
</dbReference>
<dbReference type="GO" id="GO:1990077">
    <property type="term" value="C:primosome complex"/>
    <property type="evidence" value="ECO:0007669"/>
    <property type="project" value="UniProtKB-UniRule"/>
</dbReference>
<proteinExistence type="inferred from homology"/>
<keyword evidence="2 4" id="KW-0235">DNA replication</keyword>
<dbReference type="AlphaFoldDB" id="W6M4G9"/>
<evidence type="ECO:0000256" key="3">
    <source>
        <dbReference type="ARBA" id="ARBA00023125"/>
    </source>
</evidence>
<dbReference type="STRING" id="1400863.BN873_350022"/>
<gene>
    <name evidence="4" type="primary">priB</name>
    <name evidence="5" type="ORF">BN873_350022</name>
</gene>